<dbReference type="InterPro" id="IPR055443">
    <property type="entry name" value="HEAT_ECM29"/>
</dbReference>
<evidence type="ECO:0000259" key="2">
    <source>
        <dbReference type="Pfam" id="PF24492"/>
    </source>
</evidence>
<dbReference type="Pfam" id="PF24492">
    <property type="entry name" value="HEAT_ECM29"/>
    <property type="match status" value="1"/>
</dbReference>
<gene>
    <name evidence="3" type="ORF">DASB73_004580</name>
</gene>
<sequence>MNVLEQVELRLLISKREGKLDAALQTFLVPLIQKLESATPEVVAKVNDILSFVATTVRDGGAVLPRQKLVQVNRDYIGRDAAVRHAAIWFMSLADCTPSELLYGLFTDSDQTDLFFLSLVYSEDDELKLESQDENGQLLDVNTDVQKLQSLCPQMFLYNYNMLSPEVPARPPLDVRQALLRFARKFRSVFFSTILAALADDVVSIRDAAKTELKAIREDVKDGKLNLNICGHTLFRFMECASPEVREASLQWCLETNISVPLENIKSCLAAGFYYPSLALISLNALIVEFNHGKMSEQEKVVFGSMLMDFLQNAEKNNVPVPVRSKAFETLALLQPTRSTLLFLLSSEDKDVYSTIQQSLSTMQVSLDKEDLLQRMREARTSRSRMSLITLAGAHAPFMVDDSAQKVGDAYTAMLALYALQDDIAAHTAYKLLAHLPEFNEFFLLLQSESTYFTKKTSPRLIESCVLYLWCCYSNTPTTFYANDWKSKVKTQLEHSCDFDSTIFVTNKIEFTKYLLSLVPFGIKLETLQLVLRVFLSRLDKQELDTFRYNIYSYLDTAPKQPDDPRSFTNFAAEYGSLLSNDEIIGSSVYHTRARAFKYALDCKYPTDVSLFLKDKVSLQVLALCGRIEQKKLSEITLAGNDLAFNACITLGDPDKRKEMLEKLLKDDSLKSLISTAESISISCCGWKSPVLLNRYPQLRRNVSNHAFPDFVDLELEQYCLTQIIENLNSKHDEYLAAVRLDYLVSCLDPRFSSQLQLCLINLFSRGSDVVQDITEKSMSKLFFRSDKKHQVILLTQLLENKAAKYQTLVAIARNSGSPALVYRFFDPKTGKIPIKCVPFLYRRLFDSNKRLKSKAQAIFDCLPSGCVKENIKEIQKELEKSIVSQDVYTRDSAALAYASLISRNLLGVSCDLWRLAFRINETNKDTSLELGKALAKAPVQSDESIEFLFSIMDIYNPAVHALLVLGSKPGKYRDKYASKLLEAFILYLSDYEHPMINYMSLTSQDDNTDKNVDQMRFEMLSQSIVYTNCEKLIESPDNIPHIWSTFASAIQRSVGIPSKLAAAQLICLTASTQSTEERFPKGVLNVMLNELFSSNRIVSHSYAVALGAASNYMPEAVLVDYANVLRAKFIDYEKFEVIEDAIRQLHPNSYDAVRNLLLPVIALGYQADQKVFGNMHDGLHGNKLEILEYSQFILAESNSAKLRKAAKEVTVVYNK</sequence>
<dbReference type="GO" id="GO:0043248">
    <property type="term" value="P:proteasome assembly"/>
    <property type="evidence" value="ECO:0007669"/>
    <property type="project" value="InterPro"/>
</dbReference>
<feature type="domain" description="Proteasome adapter and scaffold protein ECM29 HEAT-repeat" evidence="2">
    <location>
        <begin position="976"/>
        <end position="1129"/>
    </location>
</feature>
<evidence type="ECO:0000313" key="4">
    <source>
        <dbReference type="Proteomes" id="UP001362899"/>
    </source>
</evidence>
<reference evidence="3 4" key="1">
    <citation type="journal article" date="2023" name="Elife">
        <title>Identification of key yeast species and microbe-microbe interactions impacting larval growth of Drosophila in the wild.</title>
        <authorList>
            <person name="Mure A."/>
            <person name="Sugiura Y."/>
            <person name="Maeda R."/>
            <person name="Honda K."/>
            <person name="Sakurai N."/>
            <person name="Takahashi Y."/>
            <person name="Watada M."/>
            <person name="Katoh T."/>
            <person name="Gotoh A."/>
            <person name="Gotoh Y."/>
            <person name="Taniguchi I."/>
            <person name="Nakamura K."/>
            <person name="Hayashi T."/>
            <person name="Katayama T."/>
            <person name="Uemura T."/>
            <person name="Hattori Y."/>
        </authorList>
    </citation>
    <scope>NUCLEOTIDE SEQUENCE [LARGE SCALE GENOMIC DNA]</scope>
    <source>
        <strain evidence="3 4">SB-73</strain>
    </source>
</reference>
<organism evidence="3 4">
    <name type="scientific">Starmerella bacillaris</name>
    <name type="common">Yeast</name>
    <name type="synonym">Candida zemplinina</name>
    <dbReference type="NCBI Taxonomy" id="1247836"/>
    <lineage>
        <taxon>Eukaryota</taxon>
        <taxon>Fungi</taxon>
        <taxon>Dikarya</taxon>
        <taxon>Ascomycota</taxon>
        <taxon>Saccharomycotina</taxon>
        <taxon>Dipodascomycetes</taxon>
        <taxon>Dipodascales</taxon>
        <taxon>Trichomonascaceae</taxon>
        <taxon>Starmerella</taxon>
    </lineage>
</organism>
<proteinExistence type="predicted"/>
<dbReference type="Proteomes" id="UP001362899">
    <property type="component" value="Unassembled WGS sequence"/>
</dbReference>
<dbReference type="InterPro" id="IPR024372">
    <property type="entry name" value="Ecm29_N"/>
</dbReference>
<dbReference type="AlphaFoldDB" id="A0AAV5RDT1"/>
<protein>
    <submittedName>
        <fullName evidence="3">Ecm29 protein</fullName>
    </submittedName>
</protein>
<dbReference type="GO" id="GO:0060090">
    <property type="term" value="F:molecular adaptor activity"/>
    <property type="evidence" value="ECO:0007669"/>
    <property type="project" value="InterPro"/>
</dbReference>
<keyword evidence="4" id="KW-1185">Reference proteome</keyword>
<dbReference type="EMBL" id="BTGC01000001">
    <property type="protein sequence ID" value="GMM49500.1"/>
    <property type="molecule type" value="Genomic_DNA"/>
</dbReference>
<dbReference type="SUPFAM" id="SSF48371">
    <property type="entry name" value="ARM repeat"/>
    <property type="match status" value="1"/>
</dbReference>
<name>A0AAV5RDT1_STABA</name>
<accession>A0AAV5RDT1</accession>
<evidence type="ECO:0000313" key="3">
    <source>
        <dbReference type="EMBL" id="GMM49500.1"/>
    </source>
</evidence>
<dbReference type="InterPro" id="IPR016024">
    <property type="entry name" value="ARM-type_fold"/>
</dbReference>
<dbReference type="Pfam" id="PF13001">
    <property type="entry name" value="ECM29_N"/>
    <property type="match status" value="1"/>
</dbReference>
<comment type="caution">
    <text evidence="3">The sequence shown here is derived from an EMBL/GenBank/DDBJ whole genome shotgun (WGS) entry which is preliminary data.</text>
</comment>
<feature type="domain" description="Proteasome component Ecm29 N-terminal" evidence="1">
    <location>
        <begin position="4"/>
        <end position="91"/>
    </location>
</feature>
<evidence type="ECO:0000259" key="1">
    <source>
        <dbReference type="Pfam" id="PF13001"/>
    </source>
</evidence>